<accession>A0A1F5VU39</accession>
<gene>
    <name evidence="2" type="ORF">A2Y62_01600</name>
</gene>
<dbReference type="Proteomes" id="UP000178943">
    <property type="component" value="Unassembled WGS sequence"/>
</dbReference>
<evidence type="ECO:0000313" key="3">
    <source>
        <dbReference type="Proteomes" id="UP000178943"/>
    </source>
</evidence>
<dbReference type="SUPFAM" id="SSF143100">
    <property type="entry name" value="TTHA1013/TTHA0281-like"/>
    <property type="match status" value="1"/>
</dbReference>
<dbReference type="STRING" id="1817863.A2Y62_01600"/>
<protein>
    <submittedName>
        <fullName evidence="2">Antitoxin HicB</fullName>
    </submittedName>
</protein>
<reference evidence="2 3" key="1">
    <citation type="journal article" date="2016" name="Nat. Commun.">
        <title>Thousands of microbial genomes shed light on interconnected biogeochemical processes in an aquifer system.</title>
        <authorList>
            <person name="Anantharaman K."/>
            <person name="Brown C.T."/>
            <person name="Hug L.A."/>
            <person name="Sharon I."/>
            <person name="Castelle C.J."/>
            <person name="Probst A.J."/>
            <person name="Thomas B.C."/>
            <person name="Singh A."/>
            <person name="Wilkins M.J."/>
            <person name="Karaoz U."/>
            <person name="Brodie E.L."/>
            <person name="Williams K.H."/>
            <person name="Hubbard S.S."/>
            <person name="Banfield J.F."/>
        </authorList>
    </citation>
    <scope>NUCLEOTIDE SEQUENCE [LARGE SCALE GENOMIC DNA]</scope>
</reference>
<feature type="domain" description="HicB-like antitoxin of toxin-antitoxin system" evidence="1">
    <location>
        <begin position="6"/>
        <end position="66"/>
    </location>
</feature>
<evidence type="ECO:0000259" key="1">
    <source>
        <dbReference type="Pfam" id="PF15919"/>
    </source>
</evidence>
<dbReference type="AlphaFoldDB" id="A0A1F5VU39"/>
<dbReference type="InterPro" id="IPR031807">
    <property type="entry name" value="HicB-like"/>
</dbReference>
<dbReference type="Pfam" id="PF15919">
    <property type="entry name" value="HicB_lk_antitox"/>
    <property type="match status" value="1"/>
</dbReference>
<dbReference type="EMBL" id="MFGW01000078">
    <property type="protein sequence ID" value="OGF66905.1"/>
    <property type="molecule type" value="Genomic_DNA"/>
</dbReference>
<organism evidence="2 3">
    <name type="scientific">Candidatus Fischerbacteria bacterium RBG_13_37_8</name>
    <dbReference type="NCBI Taxonomy" id="1817863"/>
    <lineage>
        <taxon>Bacteria</taxon>
        <taxon>Candidatus Fischeribacteriota</taxon>
    </lineage>
</organism>
<sequence>MKKLSYRIVFRPEPEGGFTVFVPTLPGCITYGKDLKEAQKMAKDAIKLYIKSQKKHGESVTDDSDILEGTLTIKYA</sequence>
<evidence type="ECO:0000313" key="2">
    <source>
        <dbReference type="EMBL" id="OGF66905.1"/>
    </source>
</evidence>
<dbReference type="PANTHER" id="PTHR34504">
    <property type="entry name" value="ANTITOXIN HICB"/>
    <property type="match status" value="1"/>
</dbReference>
<dbReference type="Gene3D" id="3.30.160.250">
    <property type="match status" value="1"/>
</dbReference>
<dbReference type="InterPro" id="IPR051404">
    <property type="entry name" value="TA_system_antitoxin"/>
</dbReference>
<dbReference type="PANTHER" id="PTHR34504:SF2">
    <property type="entry name" value="UPF0150 PROTEIN SSL0259"/>
    <property type="match status" value="1"/>
</dbReference>
<proteinExistence type="predicted"/>
<comment type="caution">
    <text evidence="2">The sequence shown here is derived from an EMBL/GenBank/DDBJ whole genome shotgun (WGS) entry which is preliminary data.</text>
</comment>
<name>A0A1F5VU39_9BACT</name>
<dbReference type="InterPro" id="IPR035069">
    <property type="entry name" value="TTHA1013/TTHA0281-like"/>
</dbReference>